<comment type="caution">
    <text evidence="2">The sequence shown here is derived from an EMBL/GenBank/DDBJ whole genome shotgun (WGS) entry which is preliminary data.</text>
</comment>
<dbReference type="InterPro" id="IPR043502">
    <property type="entry name" value="DNA/RNA_pol_sf"/>
</dbReference>
<reference evidence="2" key="1">
    <citation type="submission" date="2022-12" db="EMBL/GenBank/DDBJ databases">
        <title>Chromosome-level genome assembly of the bean flower thrips Megalurothrips usitatus.</title>
        <authorList>
            <person name="Ma L."/>
            <person name="Liu Q."/>
            <person name="Li H."/>
            <person name="Cai W."/>
        </authorList>
    </citation>
    <scope>NUCLEOTIDE SEQUENCE</scope>
    <source>
        <strain evidence="2">Cailab_2022a</strain>
    </source>
</reference>
<dbReference type="Proteomes" id="UP001075354">
    <property type="component" value="Chromosome 14"/>
</dbReference>
<accession>A0AAV7X3F4</accession>
<dbReference type="PROSITE" id="PS50878">
    <property type="entry name" value="RT_POL"/>
    <property type="match status" value="1"/>
</dbReference>
<dbReference type="EMBL" id="JAPTSV010000014">
    <property type="protein sequence ID" value="KAJ1520450.1"/>
    <property type="molecule type" value="Genomic_DNA"/>
</dbReference>
<evidence type="ECO:0000259" key="1">
    <source>
        <dbReference type="PROSITE" id="PS50878"/>
    </source>
</evidence>
<proteinExistence type="predicted"/>
<dbReference type="InterPro" id="IPR000477">
    <property type="entry name" value="RT_dom"/>
</dbReference>
<dbReference type="PANTHER" id="PTHR47510:SF3">
    <property type="entry name" value="ENDO_EXONUCLEASE_PHOSPHATASE DOMAIN-CONTAINING PROTEIN"/>
    <property type="match status" value="1"/>
</dbReference>
<dbReference type="SUPFAM" id="SSF56672">
    <property type="entry name" value="DNA/RNA polymerases"/>
    <property type="match status" value="1"/>
</dbReference>
<dbReference type="PANTHER" id="PTHR47510">
    <property type="entry name" value="REVERSE TRANSCRIPTASE DOMAIN-CONTAINING PROTEIN"/>
    <property type="match status" value="1"/>
</dbReference>
<protein>
    <recommendedName>
        <fullName evidence="1">Reverse transcriptase domain-containing protein</fullName>
    </recommendedName>
</protein>
<organism evidence="2 3">
    <name type="scientific">Megalurothrips usitatus</name>
    <name type="common">bean blossom thrips</name>
    <dbReference type="NCBI Taxonomy" id="439358"/>
    <lineage>
        <taxon>Eukaryota</taxon>
        <taxon>Metazoa</taxon>
        <taxon>Ecdysozoa</taxon>
        <taxon>Arthropoda</taxon>
        <taxon>Hexapoda</taxon>
        <taxon>Insecta</taxon>
        <taxon>Pterygota</taxon>
        <taxon>Neoptera</taxon>
        <taxon>Paraneoptera</taxon>
        <taxon>Thysanoptera</taxon>
        <taxon>Terebrantia</taxon>
        <taxon>Thripoidea</taxon>
        <taxon>Thripidae</taxon>
        <taxon>Megalurothrips</taxon>
    </lineage>
</organism>
<evidence type="ECO:0000313" key="2">
    <source>
        <dbReference type="EMBL" id="KAJ1520450.1"/>
    </source>
</evidence>
<dbReference type="InterPro" id="IPR005135">
    <property type="entry name" value="Endo/exonuclease/phosphatase"/>
</dbReference>
<keyword evidence="3" id="KW-1185">Reference proteome</keyword>
<dbReference type="Pfam" id="PF00078">
    <property type="entry name" value="RVT_1"/>
    <property type="match status" value="1"/>
</dbReference>
<dbReference type="AlphaFoldDB" id="A0AAV7X3F4"/>
<dbReference type="GO" id="GO:0003824">
    <property type="term" value="F:catalytic activity"/>
    <property type="evidence" value="ECO:0007669"/>
    <property type="project" value="InterPro"/>
</dbReference>
<dbReference type="Gene3D" id="3.60.10.10">
    <property type="entry name" value="Endonuclease/exonuclease/phosphatase"/>
    <property type="match status" value="1"/>
</dbReference>
<name>A0AAV7X3F4_9NEOP</name>
<dbReference type="CDD" id="cd01650">
    <property type="entry name" value="RT_nLTR_like"/>
    <property type="match status" value="1"/>
</dbReference>
<dbReference type="GO" id="GO:0071897">
    <property type="term" value="P:DNA biosynthetic process"/>
    <property type="evidence" value="ECO:0007669"/>
    <property type="project" value="UniProtKB-ARBA"/>
</dbReference>
<gene>
    <name evidence="2" type="ORF">ONE63_003578</name>
</gene>
<feature type="domain" description="Reverse transcriptase" evidence="1">
    <location>
        <begin position="462"/>
        <end position="701"/>
    </location>
</feature>
<sequence length="892" mass="100600">MSGQSAKEVLFNVSRNAGNQFKIVQVNAQGLTHQSHADEFTHLFSGTDLDVISVSETFYNNDRDIVPLPGYNAFTAHRTSREGGGVAVYVKSSLKCTVLSQSVCPPTKEPYPDFIALEICLSKRKIVFASVYRPPKAGHLDHLQEELLTLCNEYETIFVAGDVNGHFGSKKTCDISDARGVTALLECCRLERVPFVDTYKTRHCTSTLDMIGTTCISKLTNFRQLPVCGLSAHDLLYAAFSFKLPRCEVAPSMRRDFSNFDSDVFSQEILKAPWEEMFYLTTIDEKLEVFNNLMHNLYDKHAPLRAHQPKRRDKPWVTTEIKNLIRLRGAAYTRHHRSKLASDHAEFKRLRNLVNRLRRDARVQYAHSLLNVSKSSKELWNSLKKLGITNKDSVPCTFPPAEELNKHFASVSCLDPDAVAATIESYNAQEPLTDHRFHFTDVNALHLLKAVNSVKSNAAGIDSISIGKILEKIVSNQITAFMSTQNLLHPLQSGFKAGHSTSTALLKVIGDIREAMGDRKITLLVLYDFSNAFPSVHHALLLAKLKHLGFSQSVVDWVESYLFGRQQFVSVDSMSSSRIRLEYGVPQGSVLGPLLYTLYVNDISKVFTDSQFHLYADDLQNYVSFLPDNLGLAVKLIYDSAKRLSVYARGHNLAINGSKTQVILIGNPKLLKKVPTVKPGVVVENTVLAYSDTVRNLGLTIDQYLNWEPAALETLKKSLSALHGIRKYKNMLPVNVRKRLVECLVFPTLDYCDMVTQGMASKSSIRLQRIQNACVRFVLDLPRDCHISIHSATLGWLNLEQRTNLHLVCLLKKVVTYRTPIYLYEKLSFVNSVHNRTLRNKPLLRLPIHRTDKERGAFWISAVVQWNLLPAEVLKSNTVASFCTRAKKHFLY</sequence>
<dbReference type="Pfam" id="PF03372">
    <property type="entry name" value="Exo_endo_phos"/>
    <property type="match status" value="1"/>
</dbReference>
<dbReference type="SUPFAM" id="SSF56219">
    <property type="entry name" value="DNase I-like"/>
    <property type="match status" value="1"/>
</dbReference>
<dbReference type="InterPro" id="IPR036691">
    <property type="entry name" value="Endo/exonu/phosph_ase_sf"/>
</dbReference>
<evidence type="ECO:0000313" key="3">
    <source>
        <dbReference type="Proteomes" id="UP001075354"/>
    </source>
</evidence>